<evidence type="ECO:0000313" key="4">
    <source>
        <dbReference type="EMBL" id="AEP40917.1"/>
    </source>
</evidence>
<sequence length="262" mass="29043">MPCRRKDSSPMSEITESTSWVRRFHPAPDAPARLVCFPHAGGSASFYFPMSKALSGDLDVLNLQYPGRQDRRHEPVIADLGRLADETAEVLRPWLDRPVAFFGHSMGAVLAFETALRLEREHAFSPVRLFASGRRAPSTSRDESVHLRDDEGILAELKLMSGTDARLLGDEEILRMSLPAIRGDYQAVETYQAEPAAAVRCPIDVLTGDDDPKTTIAEARAWQEHTTGGFDLTVFAGGHFFLAHHQKEITAHIRNRTAAVAR</sequence>
<dbReference type="GO" id="GO:0016787">
    <property type="term" value="F:hydrolase activity"/>
    <property type="evidence" value="ECO:0007669"/>
    <property type="project" value="UniProtKB-KW"/>
</dbReference>
<dbReference type="AlphaFoldDB" id="G4XIL0"/>
<dbReference type="InterPro" id="IPR020802">
    <property type="entry name" value="TesA-like"/>
</dbReference>
<dbReference type="InterPro" id="IPR012223">
    <property type="entry name" value="TEII"/>
</dbReference>
<evidence type="ECO:0000256" key="1">
    <source>
        <dbReference type="ARBA" id="ARBA00007169"/>
    </source>
</evidence>
<dbReference type="InterPro" id="IPR029058">
    <property type="entry name" value="AB_hydrolase_fold"/>
</dbReference>
<proteinExistence type="inferred from homology"/>
<gene>
    <name evidence="4" type="primary">apoS11</name>
</gene>
<accession>G4XIL0</accession>
<dbReference type="SMART" id="SM00824">
    <property type="entry name" value="PKS_TE"/>
    <property type="match status" value="1"/>
</dbReference>
<reference evidence="4" key="1">
    <citation type="journal article" date="2011" name="Tetrahedron">
        <title>Biosynthesis of the Apoptolidins in Nocardiopsis sp. FU 40.</title>
        <authorList>
            <person name="Du Y."/>
            <person name="Derewacz D.K."/>
            <person name="Deguire S.M."/>
            <person name="Teske J."/>
            <person name="Ravel J."/>
            <person name="Sulikowski G.A."/>
            <person name="Bachmann B.O."/>
        </authorList>
    </citation>
    <scope>NUCLEOTIDE SEQUENCE</scope>
</reference>
<name>G4XIL0_9PSEU</name>
<dbReference type="PANTHER" id="PTHR11487:SF0">
    <property type="entry name" value="S-ACYL FATTY ACID SYNTHASE THIOESTERASE, MEDIUM CHAIN"/>
    <property type="match status" value="1"/>
</dbReference>
<keyword evidence="2" id="KW-0378">Hydrolase</keyword>
<evidence type="ECO:0000256" key="2">
    <source>
        <dbReference type="ARBA" id="ARBA00022801"/>
    </source>
</evidence>
<dbReference type="Pfam" id="PF00975">
    <property type="entry name" value="Thioesterase"/>
    <property type="match status" value="1"/>
</dbReference>
<dbReference type="GO" id="GO:0008610">
    <property type="term" value="P:lipid biosynthetic process"/>
    <property type="evidence" value="ECO:0007669"/>
    <property type="project" value="TreeGrafter"/>
</dbReference>
<protein>
    <submittedName>
        <fullName evidence="4">Thioesterase</fullName>
    </submittedName>
</protein>
<dbReference type="PANTHER" id="PTHR11487">
    <property type="entry name" value="THIOESTERASE"/>
    <property type="match status" value="1"/>
</dbReference>
<feature type="domain" description="Thioesterase TesA-like" evidence="3">
    <location>
        <begin position="35"/>
        <end position="257"/>
    </location>
</feature>
<organism evidence="4">
    <name type="scientific">Amycolatopsis sp. FU40</name>
    <dbReference type="NCBI Taxonomy" id="2914159"/>
    <lineage>
        <taxon>Bacteria</taxon>
        <taxon>Bacillati</taxon>
        <taxon>Actinomycetota</taxon>
        <taxon>Actinomycetes</taxon>
        <taxon>Pseudonocardiales</taxon>
        <taxon>Pseudonocardiaceae</taxon>
        <taxon>Amycolatopsis</taxon>
    </lineage>
</organism>
<comment type="similarity">
    <text evidence="1">Belongs to the thioesterase family.</text>
</comment>
<dbReference type="SUPFAM" id="SSF53474">
    <property type="entry name" value="alpha/beta-Hydrolases"/>
    <property type="match status" value="1"/>
</dbReference>
<evidence type="ECO:0000259" key="3">
    <source>
        <dbReference type="SMART" id="SM00824"/>
    </source>
</evidence>
<dbReference type="Gene3D" id="3.40.50.1820">
    <property type="entry name" value="alpha/beta hydrolase"/>
    <property type="match status" value="1"/>
</dbReference>
<dbReference type="EMBL" id="JF819834">
    <property type="protein sequence ID" value="AEP40917.1"/>
    <property type="molecule type" value="Genomic_DNA"/>
</dbReference>
<dbReference type="InterPro" id="IPR001031">
    <property type="entry name" value="Thioesterase"/>
</dbReference>